<dbReference type="AlphaFoldDB" id="G3H4Y4"/>
<organism evidence="1 2">
    <name type="scientific">Cricetulus griseus</name>
    <name type="common">Chinese hamster</name>
    <name type="synonym">Cricetulus barabensis griseus</name>
    <dbReference type="NCBI Taxonomy" id="10029"/>
    <lineage>
        <taxon>Eukaryota</taxon>
        <taxon>Metazoa</taxon>
        <taxon>Chordata</taxon>
        <taxon>Craniata</taxon>
        <taxon>Vertebrata</taxon>
        <taxon>Euteleostomi</taxon>
        <taxon>Mammalia</taxon>
        <taxon>Eutheria</taxon>
        <taxon>Euarchontoglires</taxon>
        <taxon>Glires</taxon>
        <taxon>Rodentia</taxon>
        <taxon>Myomorpha</taxon>
        <taxon>Muroidea</taxon>
        <taxon>Cricetidae</taxon>
        <taxon>Cricetinae</taxon>
        <taxon>Cricetulus</taxon>
    </lineage>
</organism>
<dbReference type="Proteomes" id="UP000001075">
    <property type="component" value="Unassembled WGS sequence"/>
</dbReference>
<evidence type="ECO:0000313" key="1">
    <source>
        <dbReference type="EMBL" id="EGV99754.1"/>
    </source>
</evidence>
<dbReference type="InParanoid" id="G3H4Y4"/>
<protein>
    <submittedName>
        <fullName evidence="1">Uncharacterized protein</fullName>
    </submittedName>
</protein>
<accession>G3H4Y4</accession>
<dbReference type="EMBL" id="JH000149">
    <property type="protein sequence ID" value="EGV99754.1"/>
    <property type="molecule type" value="Genomic_DNA"/>
</dbReference>
<proteinExistence type="predicted"/>
<name>G3H4Y4_CRIGR</name>
<reference evidence="2" key="1">
    <citation type="journal article" date="2011" name="Nat. Biotechnol.">
        <title>The genomic sequence of the Chinese hamster ovary (CHO)-K1 cell line.</title>
        <authorList>
            <person name="Xu X."/>
            <person name="Nagarajan H."/>
            <person name="Lewis N.E."/>
            <person name="Pan S."/>
            <person name="Cai Z."/>
            <person name="Liu X."/>
            <person name="Chen W."/>
            <person name="Xie M."/>
            <person name="Wang W."/>
            <person name="Hammond S."/>
            <person name="Andersen M.R."/>
            <person name="Neff N."/>
            <person name="Passarelli B."/>
            <person name="Koh W."/>
            <person name="Fan H.C."/>
            <person name="Wang J."/>
            <person name="Gui Y."/>
            <person name="Lee K.H."/>
            <person name="Betenbaugh M.J."/>
            <person name="Quake S.R."/>
            <person name="Famili I."/>
            <person name="Palsson B.O."/>
            <person name="Wang J."/>
        </authorList>
    </citation>
    <scope>NUCLEOTIDE SEQUENCE [LARGE SCALE GENOMIC DNA]</scope>
    <source>
        <strain evidence="2">CHO K1 cell line</strain>
    </source>
</reference>
<gene>
    <name evidence="1" type="ORF">I79_005348</name>
</gene>
<evidence type="ECO:0000313" key="2">
    <source>
        <dbReference type="Proteomes" id="UP000001075"/>
    </source>
</evidence>
<sequence length="59" mass="6886">MVRGCRLTADLSVSNKQKLPWKQTPQHTFVSTQQCNHIRQIHTAHQYISNLPTQVRVFL</sequence>